<gene>
    <name evidence="2" type="ORF">C5F44_15770</name>
</gene>
<evidence type="ECO:0000313" key="3">
    <source>
        <dbReference type="Proteomes" id="UP000241362"/>
    </source>
</evidence>
<dbReference type="RefSeq" id="WP_107674508.1">
    <property type="nucleotide sequence ID" value="NZ_PZKE01000022.1"/>
</dbReference>
<organism evidence="2 3">
    <name type="scientific">Fuscovulum blasticum DSM 2131</name>
    <dbReference type="NCBI Taxonomy" id="1188250"/>
    <lineage>
        <taxon>Bacteria</taxon>
        <taxon>Pseudomonadati</taxon>
        <taxon>Pseudomonadota</taxon>
        <taxon>Alphaproteobacteria</taxon>
        <taxon>Rhodobacterales</taxon>
        <taxon>Paracoccaceae</taxon>
        <taxon>Pseudogemmobacter</taxon>
    </lineage>
</organism>
<keyword evidence="3" id="KW-1185">Reference proteome</keyword>
<evidence type="ECO:0000259" key="1">
    <source>
        <dbReference type="Pfam" id="PF08818"/>
    </source>
</evidence>
<dbReference type="Gene3D" id="3.90.1150.200">
    <property type="match status" value="1"/>
</dbReference>
<protein>
    <recommendedName>
        <fullName evidence="1">YdhG-like domain-containing protein</fullName>
    </recommendedName>
</protein>
<dbReference type="Proteomes" id="UP000241362">
    <property type="component" value="Unassembled WGS sequence"/>
</dbReference>
<dbReference type="EMBL" id="PZKE01000022">
    <property type="protein sequence ID" value="PTE12954.1"/>
    <property type="molecule type" value="Genomic_DNA"/>
</dbReference>
<dbReference type="Pfam" id="PF08818">
    <property type="entry name" value="DUF1801"/>
    <property type="match status" value="1"/>
</dbReference>
<feature type="domain" description="YdhG-like" evidence="1">
    <location>
        <begin position="17"/>
        <end position="109"/>
    </location>
</feature>
<evidence type="ECO:0000313" key="2">
    <source>
        <dbReference type="EMBL" id="PTE12954.1"/>
    </source>
</evidence>
<name>A0A2T4J4X8_FUSBL</name>
<proteinExistence type="predicted"/>
<accession>A0A2T4J4X8</accession>
<sequence>MSEAVEAYLAALPADQQTALRELRATLARLLPDHLEVMSYAMPGFRQPGPKGRMVAGYAAFARHLGLYPHSGNVIPQIDCHPFKTSKSGVLFTPGSPLPEALVETILRTRQDEIAAKGR</sequence>
<reference evidence="2 3" key="1">
    <citation type="submission" date="2018-03" db="EMBL/GenBank/DDBJ databases">
        <title>Rhodobacter blasticus.</title>
        <authorList>
            <person name="Meyer T.E."/>
            <person name="Miller S."/>
            <person name="Lodha T."/>
            <person name="Gandham S."/>
            <person name="Chintalapati S."/>
            <person name="Chintalapati V.R."/>
        </authorList>
    </citation>
    <scope>NUCLEOTIDE SEQUENCE [LARGE SCALE GENOMIC DNA]</scope>
    <source>
        <strain evidence="2 3">DSM 2131</strain>
    </source>
</reference>
<comment type="caution">
    <text evidence="2">The sequence shown here is derived from an EMBL/GenBank/DDBJ whole genome shotgun (WGS) entry which is preliminary data.</text>
</comment>
<dbReference type="SUPFAM" id="SSF159888">
    <property type="entry name" value="YdhG-like"/>
    <property type="match status" value="1"/>
</dbReference>
<dbReference type="InterPro" id="IPR014922">
    <property type="entry name" value="YdhG-like"/>
</dbReference>
<dbReference type="AlphaFoldDB" id="A0A2T4J4X8"/>